<dbReference type="Gene3D" id="3.40.630.30">
    <property type="match status" value="1"/>
</dbReference>
<accession>A0A256A5J4</accession>
<feature type="domain" description="N-acetyltransferase" evidence="1">
    <location>
        <begin position="4"/>
        <end position="167"/>
    </location>
</feature>
<dbReference type="InterPro" id="IPR000182">
    <property type="entry name" value="GNAT_dom"/>
</dbReference>
<evidence type="ECO:0000259" key="1">
    <source>
        <dbReference type="PROSITE" id="PS51186"/>
    </source>
</evidence>
<comment type="caution">
    <text evidence="2">The sequence shown here is derived from an EMBL/GenBank/DDBJ whole genome shotgun (WGS) entry which is preliminary data.</text>
</comment>
<evidence type="ECO:0000313" key="3">
    <source>
        <dbReference type="Proteomes" id="UP000216035"/>
    </source>
</evidence>
<gene>
    <name evidence="2" type="ORF">CHX27_01750</name>
</gene>
<reference evidence="2 3" key="1">
    <citation type="submission" date="2017-07" db="EMBL/GenBank/DDBJ databases">
        <title>Flavobacterium cyanobacteriorum sp. nov., isolated from cyanobacterial aggregates in a eutrophic lake.</title>
        <authorList>
            <person name="Cai H."/>
        </authorList>
    </citation>
    <scope>NUCLEOTIDE SEQUENCE [LARGE SCALE GENOMIC DNA]</scope>
    <source>
        <strain evidence="2 3">TH167</strain>
    </source>
</reference>
<organism evidence="2 3">
    <name type="scientific">Flavobacterium aurantiibacter</name>
    <dbReference type="NCBI Taxonomy" id="2023067"/>
    <lineage>
        <taxon>Bacteria</taxon>
        <taxon>Pseudomonadati</taxon>
        <taxon>Bacteroidota</taxon>
        <taxon>Flavobacteriia</taxon>
        <taxon>Flavobacteriales</taxon>
        <taxon>Flavobacteriaceae</taxon>
        <taxon>Flavobacterium</taxon>
    </lineage>
</organism>
<dbReference type="EMBL" id="NOXX01000110">
    <property type="protein sequence ID" value="OYQ49028.1"/>
    <property type="molecule type" value="Genomic_DNA"/>
</dbReference>
<dbReference type="SUPFAM" id="SSF55729">
    <property type="entry name" value="Acyl-CoA N-acyltransferases (Nat)"/>
    <property type="match status" value="1"/>
</dbReference>
<protein>
    <recommendedName>
        <fullName evidence="1">N-acetyltransferase domain-containing protein</fullName>
    </recommendedName>
</protein>
<dbReference type="RefSeq" id="WP_094485049.1">
    <property type="nucleotide sequence ID" value="NZ_NOXX01000110.1"/>
</dbReference>
<dbReference type="OrthoDB" id="9800604at2"/>
<dbReference type="Proteomes" id="UP000216035">
    <property type="component" value="Unassembled WGS sequence"/>
</dbReference>
<dbReference type="CDD" id="cd04301">
    <property type="entry name" value="NAT_SF"/>
    <property type="match status" value="1"/>
</dbReference>
<sequence length="170" mass="19392">MSSVQLIAASAADIPSIKTLACEIWPDCYGSILSQEQISYMLDLFYTEESLLTQMQNGQAFFLIRQHEETIGFLAVQCDYKTPGNARLHKLYLKTATQSKGIGQKVWQEVERYLKEQQQLTIELNVNRYNPAKHFYDKCGFTVSETVDIAIGNGYLMEDFVMVKNLTTNL</sequence>
<dbReference type="GO" id="GO:0016747">
    <property type="term" value="F:acyltransferase activity, transferring groups other than amino-acyl groups"/>
    <property type="evidence" value="ECO:0007669"/>
    <property type="project" value="InterPro"/>
</dbReference>
<proteinExistence type="predicted"/>
<name>A0A256A5J4_9FLAO</name>
<evidence type="ECO:0000313" key="2">
    <source>
        <dbReference type="EMBL" id="OYQ49028.1"/>
    </source>
</evidence>
<dbReference type="Pfam" id="PF13673">
    <property type="entry name" value="Acetyltransf_10"/>
    <property type="match status" value="1"/>
</dbReference>
<dbReference type="PROSITE" id="PS51186">
    <property type="entry name" value="GNAT"/>
    <property type="match status" value="1"/>
</dbReference>
<dbReference type="InterPro" id="IPR016181">
    <property type="entry name" value="Acyl_CoA_acyltransferase"/>
</dbReference>
<dbReference type="AlphaFoldDB" id="A0A256A5J4"/>
<keyword evidence="3" id="KW-1185">Reference proteome</keyword>